<evidence type="ECO:0008006" key="2">
    <source>
        <dbReference type="Google" id="ProtNLM"/>
    </source>
</evidence>
<feature type="non-terminal residue" evidence="1">
    <location>
        <position position="251"/>
    </location>
</feature>
<dbReference type="AlphaFoldDB" id="A0A382RRQ7"/>
<gene>
    <name evidence="1" type="ORF">METZ01_LOCUS353190</name>
</gene>
<name>A0A382RRQ7_9ZZZZ</name>
<sequence>MDFSPVVTPPLDLVFRPAVLWNRAFSRIVAESGNPVPVRFALEQADGLVLHRETEVLPSEHPSSFLNFRFAERLLKFLLWSAGGPRVYFDGPPELGEALCKHFEDTTTGRFDAAFIARVYEKPFEVILTSDLPAERSSAKALGRHLEGNRIGFDLGGSDRKVSAVVDGEVVFSEETSWNPYHQEDPNYHRKGIAESLRKAADHLPKVEAIGGSSAGVYVDNQPRVASLFRGVSDELFDSAVKPMFRSFGKE</sequence>
<dbReference type="EMBL" id="UINC01123693">
    <property type="protein sequence ID" value="SVD00336.1"/>
    <property type="molecule type" value="Genomic_DNA"/>
</dbReference>
<reference evidence="1" key="1">
    <citation type="submission" date="2018-05" db="EMBL/GenBank/DDBJ databases">
        <authorList>
            <person name="Lanie J.A."/>
            <person name="Ng W.-L."/>
            <person name="Kazmierczak K.M."/>
            <person name="Andrzejewski T.M."/>
            <person name="Davidsen T.M."/>
            <person name="Wayne K.J."/>
            <person name="Tettelin H."/>
            <person name="Glass J.I."/>
            <person name="Rusch D."/>
            <person name="Podicherti R."/>
            <person name="Tsui H.-C.T."/>
            <person name="Winkler M.E."/>
        </authorList>
    </citation>
    <scope>NUCLEOTIDE SEQUENCE</scope>
</reference>
<organism evidence="1">
    <name type="scientific">marine metagenome</name>
    <dbReference type="NCBI Taxonomy" id="408172"/>
    <lineage>
        <taxon>unclassified sequences</taxon>
        <taxon>metagenomes</taxon>
        <taxon>ecological metagenomes</taxon>
    </lineage>
</organism>
<accession>A0A382RRQ7</accession>
<protein>
    <recommendedName>
        <fullName evidence="2">ROK family protein</fullName>
    </recommendedName>
</protein>
<evidence type="ECO:0000313" key="1">
    <source>
        <dbReference type="EMBL" id="SVD00336.1"/>
    </source>
</evidence>
<proteinExistence type="predicted"/>